<dbReference type="HOGENOM" id="CLU_106726_2_0_11"/>
<dbReference type="Pfam" id="PF12728">
    <property type="entry name" value="HTH_17"/>
    <property type="match status" value="1"/>
</dbReference>
<dbReference type="EMBL" id="CP001601">
    <property type="protein sequence ID" value="ACP34062.1"/>
    <property type="molecule type" value="Genomic_DNA"/>
</dbReference>
<proteinExistence type="predicted"/>
<dbReference type="STRING" id="548476.cauri_2471"/>
<reference evidence="2 3" key="1">
    <citation type="journal article" date="2010" name="BMC Genomics">
        <title>Complete genome sequence and lifestyle of black-pigmented Corynebacterium aurimucosum ATCC 700975 (formerly C. nigricans CN-1) isolated from a vaginal swab of a woman with spontaneous abortion.</title>
        <authorList>
            <person name="Trost E."/>
            <person name="Gotker S."/>
            <person name="Schneider J."/>
            <person name="Schneiker-Bekel S."/>
            <person name="Szczepanowski R."/>
            <person name="Tilker A."/>
            <person name="Viehoever P."/>
            <person name="Arnold W."/>
            <person name="Bekel T."/>
            <person name="Blom J."/>
            <person name="Gartemann K.H."/>
            <person name="Linke B."/>
            <person name="Goesmann A."/>
            <person name="Puhler A."/>
            <person name="Shukla S.K."/>
            <person name="Tauch A."/>
        </authorList>
    </citation>
    <scope>NUCLEOTIDE SEQUENCE [LARGE SCALE GENOMIC DNA]</scope>
    <source>
        <strain evidence="3">ATCC 700975 / DSM 44827 / CIP 107346 / CN-1</strain>
    </source>
</reference>
<dbReference type="eggNOG" id="COG3311">
    <property type="taxonomic scope" value="Bacteria"/>
</dbReference>
<dbReference type="OrthoDB" id="26212at2"/>
<sequence length="178" mass="19436">MNEVRNHRPHTTVPPQDLEAMLDVSKFLERLEGPPALVGSDGQAVDLPEEALGVLSEAVRAMQQGKAITVAPVDQLLTTQEAADFLGISRPTLVKKLEDGSIAFERTSGGKHRRVRLVDVLQYRDEQRAERRKALRELVSEAQRAGAYSAGTDDADAEDIALSLKGARKEAAEKARRG</sequence>
<dbReference type="Gene3D" id="1.10.1660.10">
    <property type="match status" value="1"/>
</dbReference>
<dbReference type="RefSeq" id="WP_010187944.1">
    <property type="nucleotide sequence ID" value="NC_012590.1"/>
</dbReference>
<dbReference type="InterPro" id="IPR041657">
    <property type="entry name" value="HTH_17"/>
</dbReference>
<dbReference type="GO" id="GO:0003677">
    <property type="term" value="F:DNA binding"/>
    <property type="evidence" value="ECO:0007669"/>
    <property type="project" value="InterPro"/>
</dbReference>
<dbReference type="AlphaFoldDB" id="C3PKU6"/>
<accession>C3PKU6</accession>
<evidence type="ECO:0000313" key="3">
    <source>
        <dbReference type="Proteomes" id="UP000002077"/>
    </source>
</evidence>
<protein>
    <submittedName>
        <fullName evidence="2">Putative excisionase</fullName>
    </submittedName>
</protein>
<dbReference type="GeneID" id="31925119"/>
<evidence type="ECO:0000259" key="1">
    <source>
        <dbReference type="Pfam" id="PF12728"/>
    </source>
</evidence>
<dbReference type="SUPFAM" id="SSF46955">
    <property type="entry name" value="Putative DNA-binding domain"/>
    <property type="match status" value="1"/>
</dbReference>
<dbReference type="NCBIfam" id="TIGR01764">
    <property type="entry name" value="excise"/>
    <property type="match status" value="1"/>
</dbReference>
<dbReference type="InterPro" id="IPR009061">
    <property type="entry name" value="DNA-bd_dom_put_sf"/>
</dbReference>
<dbReference type="InterPro" id="IPR010093">
    <property type="entry name" value="SinI_DNA-bd"/>
</dbReference>
<organism evidence="2 3">
    <name type="scientific">Corynebacterium aurimucosum (strain ATCC 700975 / DSM 44827 / CIP 107346 / CN-1)</name>
    <name type="common">Corynebacterium nigricans</name>
    <dbReference type="NCBI Taxonomy" id="548476"/>
    <lineage>
        <taxon>Bacteria</taxon>
        <taxon>Bacillati</taxon>
        <taxon>Actinomycetota</taxon>
        <taxon>Actinomycetes</taxon>
        <taxon>Mycobacteriales</taxon>
        <taxon>Corynebacteriaceae</taxon>
        <taxon>Corynebacterium</taxon>
    </lineage>
</organism>
<evidence type="ECO:0000313" key="2">
    <source>
        <dbReference type="EMBL" id="ACP34062.1"/>
    </source>
</evidence>
<name>C3PKU6_CORA7</name>
<dbReference type="Proteomes" id="UP000002077">
    <property type="component" value="Chromosome"/>
</dbReference>
<feature type="domain" description="Helix-turn-helix" evidence="1">
    <location>
        <begin position="76"/>
        <end position="128"/>
    </location>
</feature>
<keyword evidence="3" id="KW-1185">Reference proteome</keyword>
<gene>
    <name evidence="2" type="ordered locus">cauri_2471</name>
</gene>
<dbReference type="KEGG" id="car:cauri_2471"/>